<dbReference type="InterPro" id="IPR018511">
    <property type="entry name" value="Hemolysin-typ_Ca-bd_CS"/>
</dbReference>
<dbReference type="InterPro" id="IPR001343">
    <property type="entry name" value="Hemolysn_Ca-bd"/>
</dbReference>
<gene>
    <name evidence="4" type="ORF">IQ235_08175</name>
</gene>
<dbReference type="AlphaFoldDB" id="A0A928VWC9"/>
<evidence type="ECO:0008006" key="6">
    <source>
        <dbReference type="Google" id="ProtNLM"/>
    </source>
</evidence>
<dbReference type="PANTHER" id="PTHR38340:SF1">
    <property type="entry name" value="S-LAYER PROTEIN"/>
    <property type="match status" value="1"/>
</dbReference>
<keyword evidence="2" id="KW-0964">Secreted</keyword>
<reference evidence="4" key="1">
    <citation type="submission" date="2020-10" db="EMBL/GenBank/DDBJ databases">
        <authorList>
            <person name="Castelo-Branco R."/>
            <person name="Eusebio N."/>
            <person name="Adriana R."/>
            <person name="Vieira A."/>
            <person name="Brugerolle De Fraissinette N."/>
            <person name="Rezende De Castro R."/>
            <person name="Schneider M.P."/>
            <person name="Vasconcelos V."/>
            <person name="Leao P.N."/>
        </authorList>
    </citation>
    <scope>NUCLEOTIDE SEQUENCE</scope>
    <source>
        <strain evidence="4">LEGE 11467</strain>
    </source>
</reference>
<evidence type="ECO:0000313" key="5">
    <source>
        <dbReference type="Proteomes" id="UP000621799"/>
    </source>
</evidence>
<keyword evidence="5" id="KW-1185">Reference proteome</keyword>
<sequence length="254" mass="26501">DEDNPTPDTRTGVATFAPDGSEQDALAEYLAAHFPTQTPFDTEEVSPELDERIQNLDFRQDTILNGSGSIATDGDDDIIGTNDPDLIDALDGNDRVDGLFGDDTINGGGGDDLLKGRRNNDLISGGEGADRIVGQGGDDTLLGGTGDDRLFGEAGDDVLEGGDGDDFLLGWKGNDLVTGGAGRDTFVLAPTHDADTIVDFAVAEDAIGIRGIWTFEDLSFEQTDGNTIVSLGGATLATLVGVDEALSSDNFVML</sequence>
<dbReference type="Gene3D" id="2.150.10.10">
    <property type="entry name" value="Serralysin-like metalloprotease, C-terminal"/>
    <property type="match status" value="2"/>
</dbReference>
<accession>A0A928VWC9</accession>
<dbReference type="Proteomes" id="UP000621799">
    <property type="component" value="Unassembled WGS sequence"/>
</dbReference>
<feature type="non-terminal residue" evidence="4">
    <location>
        <position position="1"/>
    </location>
</feature>
<evidence type="ECO:0000256" key="3">
    <source>
        <dbReference type="SAM" id="MobiDB-lite"/>
    </source>
</evidence>
<dbReference type="EMBL" id="JADEXN010000114">
    <property type="protein sequence ID" value="MBE9040754.1"/>
    <property type="molecule type" value="Genomic_DNA"/>
</dbReference>
<feature type="region of interest" description="Disordered" evidence="3">
    <location>
        <begin position="1"/>
        <end position="20"/>
    </location>
</feature>
<dbReference type="PANTHER" id="PTHR38340">
    <property type="entry name" value="S-LAYER PROTEIN"/>
    <property type="match status" value="1"/>
</dbReference>
<name>A0A928VWC9_9CYAN</name>
<evidence type="ECO:0000256" key="2">
    <source>
        <dbReference type="ARBA" id="ARBA00022525"/>
    </source>
</evidence>
<dbReference type="PRINTS" id="PR00313">
    <property type="entry name" value="CABNDNGRPT"/>
</dbReference>
<comment type="subcellular location">
    <subcellularLocation>
        <location evidence="1">Secreted</location>
    </subcellularLocation>
</comment>
<proteinExistence type="predicted"/>
<dbReference type="InterPro" id="IPR011049">
    <property type="entry name" value="Serralysin-like_metalloprot_C"/>
</dbReference>
<dbReference type="GO" id="GO:0005576">
    <property type="term" value="C:extracellular region"/>
    <property type="evidence" value="ECO:0007669"/>
    <property type="project" value="UniProtKB-SubCell"/>
</dbReference>
<evidence type="ECO:0000256" key="1">
    <source>
        <dbReference type="ARBA" id="ARBA00004613"/>
    </source>
</evidence>
<comment type="caution">
    <text evidence="4">The sequence shown here is derived from an EMBL/GenBank/DDBJ whole genome shotgun (WGS) entry which is preliminary data.</text>
</comment>
<evidence type="ECO:0000313" key="4">
    <source>
        <dbReference type="EMBL" id="MBE9040754.1"/>
    </source>
</evidence>
<organism evidence="4 5">
    <name type="scientific">Zarconia navalis LEGE 11467</name>
    <dbReference type="NCBI Taxonomy" id="1828826"/>
    <lineage>
        <taxon>Bacteria</taxon>
        <taxon>Bacillati</taxon>
        <taxon>Cyanobacteriota</taxon>
        <taxon>Cyanophyceae</taxon>
        <taxon>Oscillatoriophycideae</taxon>
        <taxon>Oscillatoriales</taxon>
        <taxon>Oscillatoriales incertae sedis</taxon>
        <taxon>Zarconia</taxon>
        <taxon>Zarconia navalis</taxon>
    </lineage>
</organism>
<dbReference type="Pfam" id="PF00353">
    <property type="entry name" value="HemolysinCabind"/>
    <property type="match status" value="2"/>
</dbReference>
<dbReference type="GO" id="GO:0005509">
    <property type="term" value="F:calcium ion binding"/>
    <property type="evidence" value="ECO:0007669"/>
    <property type="project" value="InterPro"/>
</dbReference>
<dbReference type="InterPro" id="IPR050557">
    <property type="entry name" value="RTX_toxin/Mannuronan_C5-epim"/>
</dbReference>
<protein>
    <recommendedName>
        <fullName evidence="6">Calcium-binding protein</fullName>
    </recommendedName>
</protein>
<dbReference type="PROSITE" id="PS00330">
    <property type="entry name" value="HEMOLYSIN_CALCIUM"/>
    <property type="match status" value="1"/>
</dbReference>
<dbReference type="RefSeq" id="WP_319592560.1">
    <property type="nucleotide sequence ID" value="NZ_JADEXN010000114.1"/>
</dbReference>
<dbReference type="SUPFAM" id="SSF51120">
    <property type="entry name" value="beta-Roll"/>
    <property type="match status" value="1"/>
</dbReference>